<dbReference type="GO" id="GO:0016787">
    <property type="term" value="F:hydrolase activity"/>
    <property type="evidence" value="ECO:0007669"/>
    <property type="project" value="UniProtKB-KW"/>
</dbReference>
<evidence type="ECO:0000256" key="3">
    <source>
        <dbReference type="RuleBase" id="RU361196"/>
    </source>
</evidence>
<sequence length="698" mass="82565">MKKLYLTFLWHMHQPYYKDDEAGVYHLPWAFLHGIKDYIEMAKYYEIYNIKAVFNLVPSLIEQIIDISKNFEQDILINKISQPVANLSENDKKFLTKALFWANEKNMISPSSRYRELYLRYKKDDLSIDSSVDLLDLEVHFLLSWTGTFIRDESSFIKSLILKDRFYTEDEKDQLLSILKSKFRYILEYYKTLKNRGKIEISTTPYYHPILPLLLDPASFYEALPDNSIPPNAIQLTEDANWHVKEAKSLYKKIFEEVPKGFWPAEGSVSTKTAELLSQHGILWMATDEEILSRSLNLDLKDNKFRNKLYKKYYYSNDDQNIFIFFRDKELSDLFGFVYSGLPTEKAVDDFLGRLKEIFLKCNFSPHVSIILDGENAWEFYHNNAREFFDLLYLKISETEWIETITYSEAIYNYEIDAEELQYVASGSWIYGNFSTWMGHPEKNKAWELLYKAIETYNKYKDNIFLEKRNEIEKEIHIAQGSDWFWWYGDDHYTEQADTLDYLFRKHIINIYRKLSIDPPNELFIPIKKFHKKLKINPPLSEVYTNFDAKLSSIFEYLGAGDVDIKYDLSSMHSDSNHLQRMRWGFLGNFLLMIILGNFKPLVGSKEDVILHIKLNDDLIKVYLNKRSMENSSTKIVLKDYRVDESIELLFEIDKKIINRNIQISFELSKGNRIIEKAPVYSPISINLTPKDLSNWVV</sequence>
<evidence type="ECO:0000256" key="2">
    <source>
        <dbReference type="ARBA" id="ARBA00023277"/>
    </source>
</evidence>
<dbReference type="PANTHER" id="PTHR36306">
    <property type="entry name" value="ALPHA-AMYLASE-RELATED-RELATED"/>
    <property type="match status" value="1"/>
</dbReference>
<evidence type="ECO:0000259" key="4">
    <source>
        <dbReference type="Pfam" id="PF03065"/>
    </source>
</evidence>
<dbReference type="InterPro" id="IPR011330">
    <property type="entry name" value="Glyco_hydro/deAcase_b/a-brl"/>
</dbReference>
<dbReference type="InterPro" id="IPR027291">
    <property type="entry name" value="Glyco_hydro_38_N_sf"/>
</dbReference>
<dbReference type="Pfam" id="PF03065">
    <property type="entry name" value="Glyco_hydro_57"/>
    <property type="match status" value="1"/>
</dbReference>
<dbReference type="InterPro" id="IPR004300">
    <property type="entry name" value="Glyco_hydro_57_N"/>
</dbReference>
<evidence type="ECO:0000313" key="6">
    <source>
        <dbReference type="Proteomes" id="UP000242881"/>
    </source>
</evidence>
<reference evidence="5 6" key="1">
    <citation type="submission" date="2018-01" db="EMBL/GenBank/DDBJ databases">
        <title>Metagenomic assembled genomes from two thermal pools in the Uzon Caldera, Kamchatka, Russia.</title>
        <authorList>
            <person name="Wilkins L."/>
            <person name="Ettinger C."/>
        </authorList>
    </citation>
    <scope>NUCLEOTIDE SEQUENCE [LARGE SCALE GENOMIC DNA]</scope>
    <source>
        <strain evidence="5">ZAV-05</strain>
    </source>
</reference>
<organism evidence="5 6">
    <name type="scientific">Calditerrivibrio nitroreducens</name>
    <dbReference type="NCBI Taxonomy" id="477976"/>
    <lineage>
        <taxon>Bacteria</taxon>
        <taxon>Pseudomonadati</taxon>
        <taxon>Deferribacterota</taxon>
        <taxon>Deferribacteres</taxon>
        <taxon>Deferribacterales</taxon>
        <taxon>Calditerrivibrionaceae</taxon>
    </lineage>
</organism>
<dbReference type="Gene3D" id="3.20.110.10">
    <property type="entry name" value="Glycoside hydrolase 38, N terminal domain"/>
    <property type="match status" value="1"/>
</dbReference>
<dbReference type="Proteomes" id="UP000242881">
    <property type="component" value="Unassembled WGS sequence"/>
</dbReference>
<dbReference type="GO" id="GO:0005975">
    <property type="term" value="P:carbohydrate metabolic process"/>
    <property type="evidence" value="ECO:0007669"/>
    <property type="project" value="InterPro"/>
</dbReference>
<dbReference type="CDD" id="cd10796">
    <property type="entry name" value="GH57N_APU"/>
    <property type="match status" value="1"/>
</dbReference>
<accession>A0A2J6WNE4</accession>
<keyword evidence="5" id="KW-0378">Hydrolase</keyword>
<dbReference type="AlphaFoldDB" id="A0A2J6WNE4"/>
<keyword evidence="2 3" id="KW-0119">Carbohydrate metabolism</keyword>
<dbReference type="EMBL" id="PNIN01000033">
    <property type="protein sequence ID" value="PMP71881.1"/>
    <property type="molecule type" value="Genomic_DNA"/>
</dbReference>
<comment type="caution">
    <text evidence="5">The sequence shown here is derived from an EMBL/GenBank/DDBJ whole genome shotgun (WGS) entry which is preliminary data.</text>
</comment>
<evidence type="ECO:0000256" key="1">
    <source>
        <dbReference type="ARBA" id="ARBA00006821"/>
    </source>
</evidence>
<dbReference type="PANTHER" id="PTHR36306:SF1">
    <property type="entry name" value="ALPHA-AMYLASE-RELATED"/>
    <property type="match status" value="1"/>
</dbReference>
<dbReference type="InterPro" id="IPR052046">
    <property type="entry name" value="GH57_Enzymes"/>
</dbReference>
<dbReference type="SUPFAM" id="SSF88713">
    <property type="entry name" value="Glycoside hydrolase/deacetylase"/>
    <property type="match status" value="1"/>
</dbReference>
<comment type="similarity">
    <text evidence="1 3">Belongs to the glycosyl hydrolase 57 family.</text>
</comment>
<evidence type="ECO:0000313" key="5">
    <source>
        <dbReference type="EMBL" id="PMP71881.1"/>
    </source>
</evidence>
<feature type="domain" description="Glycoside hydrolase family 57 N-terminal" evidence="4">
    <location>
        <begin position="7"/>
        <end position="415"/>
    </location>
</feature>
<protein>
    <submittedName>
        <fullName evidence="5">Glycoside hydrolase</fullName>
    </submittedName>
</protein>
<name>A0A2J6WNE4_9BACT</name>
<gene>
    <name evidence="5" type="ORF">C0187_02980</name>
</gene>
<proteinExistence type="inferred from homology"/>